<evidence type="ECO:0000256" key="2">
    <source>
        <dbReference type="ARBA" id="ARBA00022771"/>
    </source>
</evidence>
<keyword evidence="3" id="KW-0862">Zinc</keyword>
<feature type="domain" description="THAP-type" evidence="9">
    <location>
        <begin position="1"/>
        <end position="86"/>
    </location>
</feature>
<evidence type="ECO:0000313" key="10">
    <source>
        <dbReference type="EMBL" id="KAK7878450.1"/>
    </source>
</evidence>
<dbReference type="Pfam" id="PF05485">
    <property type="entry name" value="THAP"/>
    <property type="match status" value="1"/>
</dbReference>
<evidence type="ECO:0008006" key="12">
    <source>
        <dbReference type="Google" id="ProtNLM"/>
    </source>
</evidence>
<evidence type="ECO:0000256" key="6">
    <source>
        <dbReference type="PROSITE-ProRule" id="PRU00309"/>
    </source>
</evidence>
<dbReference type="PROSITE" id="PS50950">
    <property type="entry name" value="ZF_THAP"/>
    <property type="match status" value="1"/>
</dbReference>
<comment type="caution">
    <text evidence="10">The sequence shown here is derived from an EMBL/GenBank/DDBJ whole genome shotgun (WGS) entry which is preliminary data.</text>
</comment>
<dbReference type="PROSITE" id="PS00028">
    <property type="entry name" value="ZINC_FINGER_C2H2_1"/>
    <property type="match status" value="1"/>
</dbReference>
<keyword evidence="1" id="KW-0479">Metal-binding</keyword>
<evidence type="ECO:0000256" key="1">
    <source>
        <dbReference type="ARBA" id="ARBA00022723"/>
    </source>
</evidence>
<dbReference type="AlphaFoldDB" id="A0AAW0MF70"/>
<proteinExistence type="predicted"/>
<dbReference type="InterPro" id="IPR006612">
    <property type="entry name" value="THAP_Znf"/>
</dbReference>
<dbReference type="SMART" id="SM00980">
    <property type="entry name" value="THAP"/>
    <property type="match status" value="1"/>
</dbReference>
<feature type="domain" description="C2H2-type" evidence="8">
    <location>
        <begin position="243"/>
        <end position="270"/>
    </location>
</feature>
<evidence type="ECO:0000256" key="5">
    <source>
        <dbReference type="PROSITE-ProRule" id="PRU00042"/>
    </source>
</evidence>
<evidence type="ECO:0000313" key="11">
    <source>
        <dbReference type="Proteomes" id="UP001460270"/>
    </source>
</evidence>
<feature type="region of interest" description="Disordered" evidence="7">
    <location>
        <begin position="283"/>
        <end position="309"/>
    </location>
</feature>
<dbReference type="GO" id="GO:0008270">
    <property type="term" value="F:zinc ion binding"/>
    <property type="evidence" value="ECO:0007669"/>
    <property type="project" value="UniProtKB-KW"/>
</dbReference>
<dbReference type="SMART" id="SM00355">
    <property type="entry name" value="ZnF_C2H2"/>
    <property type="match status" value="1"/>
</dbReference>
<keyword evidence="11" id="KW-1185">Reference proteome</keyword>
<name>A0AAW0MF70_9GOBI</name>
<evidence type="ECO:0000256" key="7">
    <source>
        <dbReference type="SAM" id="MobiDB-lite"/>
    </source>
</evidence>
<feature type="region of interest" description="Disordered" evidence="7">
    <location>
        <begin position="353"/>
        <end position="379"/>
    </location>
</feature>
<dbReference type="InterPro" id="IPR013087">
    <property type="entry name" value="Znf_C2H2_type"/>
</dbReference>
<dbReference type="SUPFAM" id="SSF57667">
    <property type="entry name" value="beta-beta-alpha zinc fingers"/>
    <property type="match status" value="1"/>
</dbReference>
<evidence type="ECO:0000259" key="9">
    <source>
        <dbReference type="PROSITE" id="PS50950"/>
    </source>
</evidence>
<keyword evidence="4 6" id="KW-0238">DNA-binding</keyword>
<dbReference type="EMBL" id="JBBPFD010000501">
    <property type="protein sequence ID" value="KAK7878450.1"/>
    <property type="molecule type" value="Genomic_DNA"/>
</dbReference>
<dbReference type="Gene3D" id="3.30.160.60">
    <property type="entry name" value="Classic Zinc Finger"/>
    <property type="match status" value="1"/>
</dbReference>
<dbReference type="InterPro" id="IPR036236">
    <property type="entry name" value="Znf_C2H2_sf"/>
</dbReference>
<organism evidence="10 11">
    <name type="scientific">Mugilogobius chulae</name>
    <name type="common">yellowstripe goby</name>
    <dbReference type="NCBI Taxonomy" id="88201"/>
    <lineage>
        <taxon>Eukaryota</taxon>
        <taxon>Metazoa</taxon>
        <taxon>Chordata</taxon>
        <taxon>Craniata</taxon>
        <taxon>Vertebrata</taxon>
        <taxon>Euteleostomi</taxon>
        <taxon>Actinopterygii</taxon>
        <taxon>Neopterygii</taxon>
        <taxon>Teleostei</taxon>
        <taxon>Neoteleostei</taxon>
        <taxon>Acanthomorphata</taxon>
        <taxon>Gobiaria</taxon>
        <taxon>Gobiiformes</taxon>
        <taxon>Gobioidei</taxon>
        <taxon>Gobiidae</taxon>
        <taxon>Gobionellinae</taxon>
        <taxon>Mugilogobius</taxon>
    </lineage>
</organism>
<protein>
    <recommendedName>
        <fullName evidence="12">C2H2-type domain-containing protein</fullName>
    </recommendedName>
</protein>
<dbReference type="PROSITE" id="PS50157">
    <property type="entry name" value="ZINC_FINGER_C2H2_2"/>
    <property type="match status" value="1"/>
</dbReference>
<dbReference type="SUPFAM" id="SSF57716">
    <property type="entry name" value="Glucocorticoid receptor-like (DNA-binding domain)"/>
    <property type="match status" value="1"/>
</dbReference>
<evidence type="ECO:0000259" key="8">
    <source>
        <dbReference type="PROSITE" id="PS50157"/>
    </source>
</evidence>
<accession>A0AAW0MF70</accession>
<keyword evidence="2 5" id="KW-0863">Zinc-finger</keyword>
<evidence type="ECO:0000256" key="3">
    <source>
        <dbReference type="ARBA" id="ARBA00022833"/>
    </source>
</evidence>
<sequence length="432" mass="48566">MADCCIVGCDNKAEKRGGLKFYRLPTARSSRPFNVKRRRLWLEAIEKVNGTTEGLSSDDAQICSAHFVSGQISLDVSDQDFVPSVFPKEHTSKSRRQTLRPRSGVLVETPKVTLKKKVQRKQKPTCTMKLICLKTTIVNPWRSNEEEIIIENEAIFNEEEKTQQPCSQNEDVLIKKRQLNHRVVNFDVRSVTAIPTTSDFLNTNDFTSQEWSDDEDETLLTVSDFVVKSECIDKPITVEEPTFQCNMCNRSFPTTHTLKRHKLLHVRDARKCTQCAPVTATVSTPGTTVKPLSETSCKTDVTPTSANPTTPQIVTPVLYVAKPHQPPPGPPFQKLEQSTVAFLFQAATRNFSLSRKSSPQAPHKRPYFHGSKPPLPEPSWPKRREAHGIHCFQNTPNISSSHTCPHTPVLPLSYKFLTAVAHILNARGGKKF</sequence>
<dbReference type="Proteomes" id="UP001460270">
    <property type="component" value="Unassembled WGS sequence"/>
</dbReference>
<feature type="compositionally biased region" description="Polar residues" evidence="7">
    <location>
        <begin position="293"/>
        <end position="309"/>
    </location>
</feature>
<reference evidence="11" key="1">
    <citation type="submission" date="2024-04" db="EMBL/GenBank/DDBJ databases">
        <title>Salinicola lusitanus LLJ914,a marine bacterium isolated from the Okinawa Trough.</title>
        <authorList>
            <person name="Li J."/>
        </authorList>
    </citation>
    <scope>NUCLEOTIDE SEQUENCE [LARGE SCALE GENOMIC DNA]</scope>
</reference>
<gene>
    <name evidence="10" type="ORF">WMY93_030987</name>
</gene>
<evidence type="ECO:0000256" key="4">
    <source>
        <dbReference type="ARBA" id="ARBA00023125"/>
    </source>
</evidence>
<dbReference type="GO" id="GO:0003677">
    <property type="term" value="F:DNA binding"/>
    <property type="evidence" value="ECO:0007669"/>
    <property type="project" value="UniProtKB-UniRule"/>
</dbReference>